<dbReference type="InterPro" id="IPR029058">
    <property type="entry name" value="AB_hydrolase_fold"/>
</dbReference>
<feature type="non-terminal residue" evidence="2">
    <location>
        <position position="1"/>
    </location>
</feature>
<protein>
    <submittedName>
        <fullName evidence="2">Uncharacterized protein</fullName>
    </submittedName>
</protein>
<evidence type="ECO:0000256" key="1">
    <source>
        <dbReference type="ARBA" id="ARBA00009431"/>
    </source>
</evidence>
<sequence>PHSQPVIASHVLAALQSFSPEPSFCARPLFPTGEGYGGKFIPAAAAHILAANPSLPEDHPVRHGIGVGNVLVC</sequence>
<accession>A0A3L6R8D6</accession>
<dbReference type="Proteomes" id="UP000275267">
    <property type="component" value="Unassembled WGS sequence"/>
</dbReference>
<organism evidence="2 3">
    <name type="scientific">Panicum miliaceum</name>
    <name type="common">Proso millet</name>
    <name type="synonym">Broomcorn millet</name>
    <dbReference type="NCBI Taxonomy" id="4540"/>
    <lineage>
        <taxon>Eukaryota</taxon>
        <taxon>Viridiplantae</taxon>
        <taxon>Streptophyta</taxon>
        <taxon>Embryophyta</taxon>
        <taxon>Tracheophyta</taxon>
        <taxon>Spermatophyta</taxon>
        <taxon>Magnoliopsida</taxon>
        <taxon>Liliopsida</taxon>
        <taxon>Poales</taxon>
        <taxon>Poaceae</taxon>
        <taxon>PACMAD clade</taxon>
        <taxon>Panicoideae</taxon>
        <taxon>Panicodae</taxon>
        <taxon>Paniceae</taxon>
        <taxon>Panicinae</taxon>
        <taxon>Panicum</taxon>
        <taxon>Panicum sect. Panicum</taxon>
    </lineage>
</organism>
<dbReference type="Gene3D" id="3.40.50.1820">
    <property type="entry name" value="alpha/beta hydrolase"/>
    <property type="match status" value="1"/>
</dbReference>
<comment type="caution">
    <text evidence="2">The sequence shown here is derived from an EMBL/GenBank/DDBJ whole genome shotgun (WGS) entry which is preliminary data.</text>
</comment>
<dbReference type="SUPFAM" id="SSF53474">
    <property type="entry name" value="alpha/beta-Hydrolases"/>
    <property type="match status" value="1"/>
</dbReference>
<comment type="similarity">
    <text evidence="1">Belongs to the peptidase S10 family.</text>
</comment>
<reference evidence="3" key="1">
    <citation type="journal article" date="2019" name="Nat. Commun.">
        <title>The genome of broomcorn millet.</title>
        <authorList>
            <person name="Zou C."/>
            <person name="Miki D."/>
            <person name="Li D."/>
            <person name="Tang Q."/>
            <person name="Xiao L."/>
            <person name="Rajput S."/>
            <person name="Deng P."/>
            <person name="Jia W."/>
            <person name="Huang R."/>
            <person name="Zhang M."/>
            <person name="Sun Y."/>
            <person name="Hu J."/>
            <person name="Fu X."/>
            <person name="Schnable P.S."/>
            <person name="Li F."/>
            <person name="Zhang H."/>
            <person name="Feng B."/>
            <person name="Zhu X."/>
            <person name="Liu R."/>
            <person name="Schnable J.C."/>
            <person name="Zhu J.-K."/>
            <person name="Zhang H."/>
        </authorList>
    </citation>
    <scope>NUCLEOTIDE SEQUENCE [LARGE SCALE GENOMIC DNA]</scope>
</reference>
<dbReference type="GO" id="GO:0006508">
    <property type="term" value="P:proteolysis"/>
    <property type="evidence" value="ECO:0007669"/>
    <property type="project" value="InterPro"/>
</dbReference>
<dbReference type="STRING" id="4540.A0A3L6R8D6"/>
<proteinExistence type="inferred from homology"/>
<dbReference type="InterPro" id="IPR001563">
    <property type="entry name" value="Peptidase_S10"/>
</dbReference>
<dbReference type="EMBL" id="PQIB02000009">
    <property type="protein sequence ID" value="RLM98570.1"/>
    <property type="molecule type" value="Genomic_DNA"/>
</dbReference>
<evidence type="ECO:0000313" key="2">
    <source>
        <dbReference type="EMBL" id="RLM98570.1"/>
    </source>
</evidence>
<name>A0A3L6R8D6_PANMI</name>
<gene>
    <name evidence="2" type="ORF">C2845_PM06G04530</name>
</gene>
<dbReference type="AlphaFoldDB" id="A0A3L6R8D6"/>
<dbReference type="Pfam" id="PF00450">
    <property type="entry name" value="Peptidase_S10"/>
    <property type="match status" value="1"/>
</dbReference>
<dbReference type="GO" id="GO:0004185">
    <property type="term" value="F:serine-type carboxypeptidase activity"/>
    <property type="evidence" value="ECO:0007669"/>
    <property type="project" value="InterPro"/>
</dbReference>
<evidence type="ECO:0000313" key="3">
    <source>
        <dbReference type="Proteomes" id="UP000275267"/>
    </source>
</evidence>
<keyword evidence="3" id="KW-1185">Reference proteome</keyword>